<dbReference type="EMBL" id="VJNC01000007">
    <property type="protein sequence ID" value="TSE22144.1"/>
    <property type="molecule type" value="Genomic_DNA"/>
</dbReference>
<evidence type="ECO:0000313" key="2">
    <source>
        <dbReference type="EMBL" id="TCS97463.1"/>
    </source>
</evidence>
<dbReference type="InterPro" id="IPR052020">
    <property type="entry name" value="Cyclic_di-GMP/3'3'-cGAMP_PDE"/>
</dbReference>
<protein>
    <submittedName>
        <fullName evidence="3">3'3'-cGAMP-specific phosphodiesterase 3</fullName>
        <ecNumber evidence="3">3.1.4.-</ecNumber>
    </submittedName>
</protein>
<comment type="caution">
    <text evidence="2">The sequence shown here is derived from an EMBL/GenBank/DDBJ whole genome shotgun (WGS) entry which is preliminary data.</text>
</comment>
<accession>A0A4R3LC19</accession>
<dbReference type="SUPFAM" id="SSF109604">
    <property type="entry name" value="HD-domain/PDEase-like"/>
    <property type="match status" value="1"/>
</dbReference>
<name>A0A4R3LC19_9BURK</name>
<dbReference type="GO" id="GO:0008081">
    <property type="term" value="F:phosphoric diester hydrolase activity"/>
    <property type="evidence" value="ECO:0007669"/>
    <property type="project" value="UniProtKB-ARBA"/>
</dbReference>
<dbReference type="EMBL" id="SMAH01000009">
    <property type="protein sequence ID" value="TCS97463.1"/>
    <property type="molecule type" value="Genomic_DNA"/>
</dbReference>
<dbReference type="PANTHER" id="PTHR45228:SF5">
    <property type="entry name" value="CYCLIC DI-GMP PHOSPHODIESTERASE VC_1348-RELATED"/>
    <property type="match status" value="1"/>
</dbReference>
<dbReference type="OrthoDB" id="9774747at2"/>
<dbReference type="CDD" id="cd00077">
    <property type="entry name" value="HDc"/>
    <property type="match status" value="1"/>
</dbReference>
<reference evidence="3 5" key="2">
    <citation type="submission" date="2019-07" db="EMBL/GenBank/DDBJ databases">
        <title>Tepidimonas ignava SPS-1037 draft genome.</title>
        <authorList>
            <person name="Da Costa M.S."/>
            <person name="Froufe H.J.C."/>
            <person name="Egas C."/>
            <person name="Albuquerque L."/>
        </authorList>
    </citation>
    <scope>NUCLEOTIDE SEQUENCE [LARGE SCALE GENOMIC DNA]</scope>
    <source>
        <strain evidence="3 5">SPS-1037</strain>
    </source>
</reference>
<dbReference type="RefSeq" id="WP_132962770.1">
    <property type="nucleotide sequence ID" value="NZ_SMAH01000009.1"/>
</dbReference>
<dbReference type="Pfam" id="PF13487">
    <property type="entry name" value="HD_5"/>
    <property type="match status" value="1"/>
</dbReference>
<dbReference type="InterPro" id="IPR037522">
    <property type="entry name" value="HD_GYP_dom"/>
</dbReference>
<dbReference type="Gene3D" id="1.10.3210.10">
    <property type="entry name" value="Hypothetical protein af1432"/>
    <property type="match status" value="1"/>
</dbReference>
<dbReference type="Proteomes" id="UP000315577">
    <property type="component" value="Unassembled WGS sequence"/>
</dbReference>
<gene>
    <name evidence="2" type="ORF">EDC36_10964</name>
    <name evidence="3" type="ORF">Tigna_01312</name>
</gene>
<sequence>MYVPLPIDEITLGEPLPVNVWDARGQLLLRKGAIIRDEHHREWLRMHAPMIRREDHEVWRFHYTAALDRALRSNQPLQAIAGVARPMAFEPPAAIDEDQRPLTEALADLHAALTLLLHQGEQLQDWSGRFVRVDQRLQALVRQHGADDVLFVLVQMLLNPELGYSASHALTCAVVAELTAHHTLRWPEATLQSLRRAALSMNVGMARLHDDLARQEGPLHGEQRRAVLAHPERGEGLLRRLGVSDPLWLALVRDHHEVSGGGGYPRGVADPSREAQLLRLADVYVARLSPRVHRPGLPPPRAARDVALDASGVPTPLGTALVKTVGLYVPGSYVELASGELGVVARRGRRANTPLVFALIGRDGLPRGEPPLRDTEQPAWAVRGSVAPQQVKVRVNPDRLLARL</sequence>
<evidence type="ECO:0000313" key="3">
    <source>
        <dbReference type="EMBL" id="TSE22144.1"/>
    </source>
</evidence>
<evidence type="ECO:0000259" key="1">
    <source>
        <dbReference type="PROSITE" id="PS51832"/>
    </source>
</evidence>
<dbReference type="AlphaFoldDB" id="A0A4R3LC19"/>
<evidence type="ECO:0000313" key="5">
    <source>
        <dbReference type="Proteomes" id="UP000315577"/>
    </source>
</evidence>
<reference evidence="2 4" key="1">
    <citation type="submission" date="2019-03" db="EMBL/GenBank/DDBJ databases">
        <title>Genomic Encyclopedia of Type Strains, Phase IV (KMG-IV): sequencing the most valuable type-strain genomes for metagenomic binning, comparative biology and taxonomic classification.</title>
        <authorList>
            <person name="Goeker M."/>
        </authorList>
    </citation>
    <scope>NUCLEOTIDE SEQUENCE [LARGE SCALE GENOMIC DNA]</scope>
    <source>
        <strain evidence="2 4">DSM 12034</strain>
    </source>
</reference>
<dbReference type="PANTHER" id="PTHR45228">
    <property type="entry name" value="CYCLIC DI-GMP PHOSPHODIESTERASE TM_0186-RELATED"/>
    <property type="match status" value="1"/>
</dbReference>
<dbReference type="EC" id="3.1.4.-" evidence="3"/>
<dbReference type="Proteomes" id="UP000295536">
    <property type="component" value="Unassembled WGS sequence"/>
</dbReference>
<feature type="domain" description="HD-GYP" evidence="1">
    <location>
        <begin position="143"/>
        <end position="338"/>
    </location>
</feature>
<proteinExistence type="predicted"/>
<dbReference type="InterPro" id="IPR003607">
    <property type="entry name" value="HD/PDEase_dom"/>
</dbReference>
<keyword evidence="5" id="KW-1185">Reference proteome</keyword>
<evidence type="ECO:0000313" key="4">
    <source>
        <dbReference type="Proteomes" id="UP000295536"/>
    </source>
</evidence>
<organism evidence="2 4">
    <name type="scientific">Tepidimonas ignava</name>
    <dbReference type="NCBI Taxonomy" id="114249"/>
    <lineage>
        <taxon>Bacteria</taxon>
        <taxon>Pseudomonadati</taxon>
        <taxon>Pseudomonadota</taxon>
        <taxon>Betaproteobacteria</taxon>
        <taxon>Burkholderiales</taxon>
        <taxon>Tepidimonas</taxon>
    </lineage>
</organism>
<keyword evidence="3" id="KW-0378">Hydrolase</keyword>
<dbReference type="PROSITE" id="PS51832">
    <property type="entry name" value="HD_GYP"/>
    <property type="match status" value="1"/>
</dbReference>